<proteinExistence type="predicted"/>
<feature type="region of interest" description="Disordered" evidence="1">
    <location>
        <begin position="22"/>
        <end position="46"/>
    </location>
</feature>
<evidence type="ECO:0008006" key="4">
    <source>
        <dbReference type="Google" id="ProtNLM"/>
    </source>
</evidence>
<protein>
    <recommendedName>
        <fullName evidence="4">Secreted protein</fullName>
    </recommendedName>
</protein>
<dbReference type="Proteomes" id="UP000020681">
    <property type="component" value="Unassembled WGS sequence"/>
</dbReference>
<organism evidence="2 3">
    <name type="scientific">Mycobacterium ulcerans str. Harvey</name>
    <dbReference type="NCBI Taxonomy" id="1299332"/>
    <lineage>
        <taxon>Bacteria</taxon>
        <taxon>Bacillati</taxon>
        <taxon>Actinomycetota</taxon>
        <taxon>Actinomycetes</taxon>
        <taxon>Mycobacteriales</taxon>
        <taxon>Mycobacteriaceae</taxon>
        <taxon>Mycobacterium</taxon>
        <taxon>Mycobacterium ulcerans group</taxon>
    </lineage>
</organism>
<dbReference type="EMBL" id="JAOL01000122">
    <property type="protein sequence ID" value="EUA89394.1"/>
    <property type="molecule type" value="Genomic_DNA"/>
</dbReference>
<name>A0ABP3AEQ3_MYCUL</name>
<comment type="caution">
    <text evidence="2">The sequence shown here is derived from an EMBL/GenBank/DDBJ whole genome shotgun (WGS) entry which is preliminary data.</text>
</comment>
<gene>
    <name evidence="2" type="ORF">I551_4187</name>
</gene>
<evidence type="ECO:0000256" key="1">
    <source>
        <dbReference type="SAM" id="MobiDB-lite"/>
    </source>
</evidence>
<reference evidence="2 3" key="1">
    <citation type="submission" date="2014-01" db="EMBL/GenBank/DDBJ databases">
        <authorList>
            <person name="Dobos K."/>
            <person name="Lenaerts A."/>
            <person name="Ordway D."/>
            <person name="DeGroote M.A."/>
            <person name="Parker T."/>
            <person name="Sizemore C."/>
            <person name="Tallon L.J."/>
            <person name="Sadzewicz L.K."/>
            <person name="Sengamalay N."/>
            <person name="Fraser C.M."/>
            <person name="Hine E."/>
            <person name="Shefchek K.A."/>
            <person name="Das S.P."/>
            <person name="Tettelin H."/>
        </authorList>
    </citation>
    <scope>NUCLEOTIDE SEQUENCE [LARGE SCALE GENOMIC DNA]</scope>
    <source>
        <strain evidence="2 3">Harvey</strain>
    </source>
</reference>
<sequence length="46" mass="4603">MSIGSSSSLAAGVSLLATAANAERTASRDHAVRTAAARTPSGRMLM</sequence>
<evidence type="ECO:0000313" key="2">
    <source>
        <dbReference type="EMBL" id="EUA89394.1"/>
    </source>
</evidence>
<evidence type="ECO:0000313" key="3">
    <source>
        <dbReference type="Proteomes" id="UP000020681"/>
    </source>
</evidence>
<accession>A0ABP3AEQ3</accession>
<keyword evidence="3" id="KW-1185">Reference proteome</keyword>